<protein>
    <recommendedName>
        <fullName evidence="2">DUF5655 domain-containing protein</fullName>
    </recommendedName>
</protein>
<dbReference type="EMBL" id="BART01032697">
    <property type="protein sequence ID" value="GAH13752.1"/>
    <property type="molecule type" value="Genomic_DNA"/>
</dbReference>
<feature type="non-terminal residue" evidence="1">
    <location>
        <position position="1"/>
    </location>
</feature>
<name>X1D0S0_9ZZZZ</name>
<comment type="caution">
    <text evidence="1">The sequence shown here is derived from an EMBL/GenBank/DDBJ whole genome shotgun (WGS) entry which is preliminary data.</text>
</comment>
<sequence>VEDLNMYIEEIKPGYPDCIARRFVGNGWERVSIEFELNAKNFLQHKHDPNYCDIIVCWENDWTDCPKEYKLEIVELKSLIKELPNREIKRPTKGQKTVDEEGKEKLFLKFANENTKKLFYKANEILLSIDEKVWRNFGEKYTSYYSPQRVFTYLRMQKTGIRVLIFNNGKKMDGVRNQQPKWGIFRISSEKDLNQSENIWKRSLELIRESIMNNENTGWYAKIEEEEIEGNSD</sequence>
<accession>X1D0S0</accession>
<dbReference type="AlphaFoldDB" id="X1D0S0"/>
<gene>
    <name evidence="1" type="ORF">S01H4_56433</name>
</gene>
<proteinExistence type="predicted"/>
<organism evidence="1">
    <name type="scientific">marine sediment metagenome</name>
    <dbReference type="NCBI Taxonomy" id="412755"/>
    <lineage>
        <taxon>unclassified sequences</taxon>
        <taxon>metagenomes</taxon>
        <taxon>ecological metagenomes</taxon>
    </lineage>
</organism>
<evidence type="ECO:0008006" key="2">
    <source>
        <dbReference type="Google" id="ProtNLM"/>
    </source>
</evidence>
<evidence type="ECO:0000313" key="1">
    <source>
        <dbReference type="EMBL" id="GAH13752.1"/>
    </source>
</evidence>
<reference evidence="1" key="1">
    <citation type="journal article" date="2014" name="Front. Microbiol.">
        <title>High frequency of phylogenetically diverse reductive dehalogenase-homologous genes in deep subseafloor sedimentary metagenomes.</title>
        <authorList>
            <person name="Kawai M."/>
            <person name="Futagami T."/>
            <person name="Toyoda A."/>
            <person name="Takaki Y."/>
            <person name="Nishi S."/>
            <person name="Hori S."/>
            <person name="Arai W."/>
            <person name="Tsubouchi T."/>
            <person name="Morono Y."/>
            <person name="Uchiyama I."/>
            <person name="Ito T."/>
            <person name="Fujiyama A."/>
            <person name="Inagaki F."/>
            <person name="Takami H."/>
        </authorList>
    </citation>
    <scope>NUCLEOTIDE SEQUENCE</scope>
    <source>
        <strain evidence="1">Expedition CK06-06</strain>
    </source>
</reference>